<sequence length="101" mass="11535">MARILDCVTHSKFIMQHSEIVGHQSRDNASRLRRDKSETIEFFTKFEGLKQLRVGRRGVSFKRRPLIVSGAPKRTFHVSVNVAPQSSSATLLPFKLKLQDN</sequence>
<dbReference type="AlphaFoldDB" id="A0A4Z2HH83"/>
<dbReference type="Proteomes" id="UP000314294">
    <property type="component" value="Unassembled WGS sequence"/>
</dbReference>
<reference evidence="1 2" key="1">
    <citation type="submission" date="2019-03" db="EMBL/GenBank/DDBJ databases">
        <title>First draft genome of Liparis tanakae, snailfish: a comprehensive survey of snailfish specific genes.</title>
        <authorList>
            <person name="Kim W."/>
            <person name="Song I."/>
            <person name="Jeong J.-H."/>
            <person name="Kim D."/>
            <person name="Kim S."/>
            <person name="Ryu S."/>
            <person name="Song J.Y."/>
            <person name="Lee S.K."/>
        </authorList>
    </citation>
    <scope>NUCLEOTIDE SEQUENCE [LARGE SCALE GENOMIC DNA]</scope>
    <source>
        <tissue evidence="1">Muscle</tissue>
    </source>
</reference>
<name>A0A4Z2HH83_9TELE</name>
<dbReference type="EMBL" id="SRLO01000239">
    <property type="protein sequence ID" value="TNN65197.1"/>
    <property type="molecule type" value="Genomic_DNA"/>
</dbReference>
<proteinExistence type="predicted"/>
<organism evidence="1 2">
    <name type="scientific">Liparis tanakae</name>
    <name type="common">Tanaka's snailfish</name>
    <dbReference type="NCBI Taxonomy" id="230148"/>
    <lineage>
        <taxon>Eukaryota</taxon>
        <taxon>Metazoa</taxon>
        <taxon>Chordata</taxon>
        <taxon>Craniata</taxon>
        <taxon>Vertebrata</taxon>
        <taxon>Euteleostomi</taxon>
        <taxon>Actinopterygii</taxon>
        <taxon>Neopterygii</taxon>
        <taxon>Teleostei</taxon>
        <taxon>Neoteleostei</taxon>
        <taxon>Acanthomorphata</taxon>
        <taxon>Eupercaria</taxon>
        <taxon>Perciformes</taxon>
        <taxon>Cottioidei</taxon>
        <taxon>Cottales</taxon>
        <taxon>Liparidae</taxon>
        <taxon>Liparis</taxon>
    </lineage>
</organism>
<keyword evidence="2" id="KW-1185">Reference proteome</keyword>
<evidence type="ECO:0000313" key="2">
    <source>
        <dbReference type="Proteomes" id="UP000314294"/>
    </source>
</evidence>
<protein>
    <submittedName>
        <fullName evidence="1">Uncharacterized protein</fullName>
    </submittedName>
</protein>
<evidence type="ECO:0000313" key="1">
    <source>
        <dbReference type="EMBL" id="TNN65197.1"/>
    </source>
</evidence>
<accession>A0A4Z2HH83</accession>
<gene>
    <name evidence="1" type="ORF">EYF80_024604</name>
</gene>
<comment type="caution">
    <text evidence="1">The sequence shown here is derived from an EMBL/GenBank/DDBJ whole genome shotgun (WGS) entry which is preliminary data.</text>
</comment>